<organism evidence="1 2">
    <name type="scientific">Longimicrobium terrae</name>
    <dbReference type="NCBI Taxonomy" id="1639882"/>
    <lineage>
        <taxon>Bacteria</taxon>
        <taxon>Pseudomonadati</taxon>
        <taxon>Gemmatimonadota</taxon>
        <taxon>Longimicrobiia</taxon>
        <taxon>Longimicrobiales</taxon>
        <taxon>Longimicrobiaceae</taxon>
        <taxon>Longimicrobium</taxon>
    </lineage>
</organism>
<reference evidence="1 2" key="1">
    <citation type="submission" date="2020-08" db="EMBL/GenBank/DDBJ databases">
        <title>Genomic Encyclopedia of Type Strains, Phase IV (KMG-IV): sequencing the most valuable type-strain genomes for metagenomic binning, comparative biology and taxonomic classification.</title>
        <authorList>
            <person name="Goeker M."/>
        </authorList>
    </citation>
    <scope>NUCLEOTIDE SEQUENCE [LARGE SCALE GENOMIC DNA]</scope>
    <source>
        <strain evidence="1 2">DSM 29007</strain>
    </source>
</reference>
<dbReference type="EMBL" id="JACHIA010000007">
    <property type="protein sequence ID" value="MBB6071171.1"/>
    <property type="molecule type" value="Genomic_DNA"/>
</dbReference>
<dbReference type="Proteomes" id="UP000582837">
    <property type="component" value="Unassembled WGS sequence"/>
</dbReference>
<dbReference type="Pfam" id="PF13668">
    <property type="entry name" value="Ferritin_2"/>
    <property type="match status" value="1"/>
</dbReference>
<dbReference type="InterPro" id="IPR009078">
    <property type="entry name" value="Ferritin-like_SF"/>
</dbReference>
<gene>
    <name evidence="1" type="ORF">HNQ61_002795</name>
</gene>
<dbReference type="SUPFAM" id="SSF47240">
    <property type="entry name" value="Ferritin-like"/>
    <property type="match status" value="1"/>
</dbReference>
<dbReference type="AlphaFoldDB" id="A0A841GZE6"/>
<comment type="caution">
    <text evidence="1">The sequence shown here is derived from an EMBL/GenBank/DDBJ whole genome shotgun (WGS) entry which is preliminary data.</text>
</comment>
<dbReference type="RefSeq" id="WP_170033831.1">
    <property type="nucleotide sequence ID" value="NZ_JABDTL010000001.1"/>
</dbReference>
<keyword evidence="2" id="KW-1185">Reference proteome</keyword>
<evidence type="ECO:0000313" key="2">
    <source>
        <dbReference type="Proteomes" id="UP000582837"/>
    </source>
</evidence>
<protein>
    <recommendedName>
        <fullName evidence="3">Ferritin-like domain-containing protein</fullName>
    </recommendedName>
</protein>
<evidence type="ECO:0000313" key="1">
    <source>
        <dbReference type="EMBL" id="MBB6071171.1"/>
    </source>
</evidence>
<sequence>MHKKDGDQDEPMVIGSATELMFPATRRSFVRTLLAGGTVVMLPSVFGACERREITIPGYDGPTDGPDPVTGVSFDLRSDVGIFRLLHANEQLEAAFYTAVVSSAAFSSFTADEREVFVDLRDTEIIHREFVRTALGSQALPDLRGSINMTTLNSILSSKASIIASARLFEHVGVAALNGAGKYLQDARNLLVAGKFASVEARHAAALRDMAPPAGVNANTSFAGDDIIDGTGRDVKLEAGAVLAKLASTNLLLAGTLAAAPISNAPSAAQGVATADFFPVNP</sequence>
<accession>A0A841GZE6</accession>
<evidence type="ECO:0008006" key="3">
    <source>
        <dbReference type="Google" id="ProtNLM"/>
    </source>
</evidence>
<name>A0A841GZE6_9BACT</name>
<proteinExistence type="predicted"/>